<feature type="compositionally biased region" description="Polar residues" evidence="1">
    <location>
        <begin position="857"/>
        <end position="867"/>
    </location>
</feature>
<evidence type="ECO:0000259" key="2">
    <source>
        <dbReference type="Pfam" id="PF12090"/>
    </source>
</evidence>
<feature type="region of interest" description="Disordered" evidence="1">
    <location>
        <begin position="734"/>
        <end position="775"/>
    </location>
</feature>
<feature type="compositionally biased region" description="Low complexity" evidence="1">
    <location>
        <begin position="606"/>
        <end position="626"/>
    </location>
</feature>
<feature type="compositionally biased region" description="Basic residues" evidence="1">
    <location>
        <begin position="434"/>
        <end position="447"/>
    </location>
</feature>
<dbReference type="OrthoDB" id="1932706at2759"/>
<accession>A0A9W8E611</accession>
<dbReference type="Proteomes" id="UP001150925">
    <property type="component" value="Unassembled WGS sequence"/>
</dbReference>
<feature type="compositionally biased region" description="Polar residues" evidence="1">
    <location>
        <begin position="931"/>
        <end position="947"/>
    </location>
</feature>
<feature type="compositionally biased region" description="Polar residues" evidence="1">
    <location>
        <begin position="335"/>
        <end position="352"/>
    </location>
</feature>
<feature type="compositionally biased region" description="Polar residues" evidence="1">
    <location>
        <begin position="837"/>
        <end position="847"/>
    </location>
</feature>
<evidence type="ECO:0000313" key="3">
    <source>
        <dbReference type="EMBL" id="KAJ1961052.1"/>
    </source>
</evidence>
<keyword evidence="4" id="KW-1185">Reference proteome</keyword>
<feature type="region of interest" description="Disordered" evidence="1">
    <location>
        <begin position="425"/>
        <end position="455"/>
    </location>
</feature>
<feature type="region of interest" description="Disordered" evidence="1">
    <location>
        <begin position="931"/>
        <end position="968"/>
    </location>
</feature>
<feature type="region of interest" description="Disordered" evidence="1">
    <location>
        <begin position="185"/>
        <end position="232"/>
    </location>
</feature>
<proteinExistence type="predicted"/>
<feature type="domain" description="Spt20-like SEP" evidence="2">
    <location>
        <begin position="47"/>
        <end position="118"/>
    </location>
</feature>
<feature type="region of interest" description="Disordered" evidence="1">
    <location>
        <begin position="479"/>
        <end position="511"/>
    </location>
</feature>
<organism evidence="3 4">
    <name type="scientific">Dispira parvispora</name>
    <dbReference type="NCBI Taxonomy" id="1520584"/>
    <lineage>
        <taxon>Eukaryota</taxon>
        <taxon>Fungi</taxon>
        <taxon>Fungi incertae sedis</taxon>
        <taxon>Zoopagomycota</taxon>
        <taxon>Kickxellomycotina</taxon>
        <taxon>Dimargaritomycetes</taxon>
        <taxon>Dimargaritales</taxon>
        <taxon>Dimargaritaceae</taxon>
        <taxon>Dispira</taxon>
    </lineage>
</organism>
<gene>
    <name evidence="3" type="primary">SPT20</name>
    <name evidence="3" type="ORF">IWQ62_004003</name>
</gene>
<feature type="compositionally biased region" description="Polar residues" evidence="1">
    <location>
        <begin position="479"/>
        <end position="491"/>
    </location>
</feature>
<protein>
    <submittedName>
        <fullName evidence="3">Transcription factor spt20</fullName>
    </submittedName>
</protein>
<feature type="compositionally biased region" description="Low complexity" evidence="1">
    <location>
        <begin position="1114"/>
        <end position="1136"/>
    </location>
</feature>
<name>A0A9W8E611_9FUNG</name>
<feature type="region of interest" description="Disordered" evidence="1">
    <location>
        <begin position="1114"/>
        <end position="1149"/>
    </location>
</feature>
<evidence type="ECO:0000256" key="1">
    <source>
        <dbReference type="SAM" id="MobiDB-lite"/>
    </source>
</evidence>
<dbReference type="AlphaFoldDB" id="A0A9W8E611"/>
<dbReference type="Pfam" id="PF12090">
    <property type="entry name" value="Spt20_SEP"/>
    <property type="match status" value="1"/>
</dbReference>
<feature type="compositionally biased region" description="Basic residues" evidence="1">
    <location>
        <begin position="368"/>
        <end position="377"/>
    </location>
</feature>
<dbReference type="InterPro" id="IPR046468">
    <property type="entry name" value="Spt20-like_SEP"/>
</dbReference>
<feature type="region of interest" description="Disordered" evidence="1">
    <location>
        <begin position="330"/>
        <end position="392"/>
    </location>
</feature>
<reference evidence="3" key="1">
    <citation type="submission" date="2022-07" db="EMBL/GenBank/DDBJ databases">
        <title>Phylogenomic reconstructions and comparative analyses of Kickxellomycotina fungi.</title>
        <authorList>
            <person name="Reynolds N.K."/>
            <person name="Stajich J.E."/>
            <person name="Barry K."/>
            <person name="Grigoriev I.V."/>
            <person name="Crous P."/>
            <person name="Smith M.E."/>
        </authorList>
    </citation>
    <scope>NUCLEOTIDE SEQUENCE</scope>
    <source>
        <strain evidence="3">RSA 1196</strain>
    </source>
</reference>
<feature type="region of interest" description="Disordered" evidence="1">
    <location>
        <begin position="837"/>
        <end position="869"/>
    </location>
</feature>
<comment type="caution">
    <text evidence="3">The sequence shown here is derived from an EMBL/GenBank/DDBJ whole genome shotgun (WGS) entry which is preliminary data.</text>
</comment>
<evidence type="ECO:0000313" key="4">
    <source>
        <dbReference type="Proteomes" id="UP001150925"/>
    </source>
</evidence>
<feature type="region of interest" description="Disordered" evidence="1">
    <location>
        <begin position="591"/>
        <end position="626"/>
    </location>
</feature>
<sequence length="1276" mass="133821">RKPHLPIDDPEATPSLVLQEGSTSSNIVIDSSTLSASRAVTPTSANPRTPAIHHPRVSRKLLKPGSDSVWAELCLFSRNQDKPLTEEEALELEAQLLVATEEPLCLDPSVQVTRISNATEFVSRPQIPPTKRRKFNSIEIEAEEAARKENHAVMLMMDDRHHDDFQPSFNRLLFIQEWRKLQLSNRTKPPPPVVEQPIATTISSSPVTSKKSKSKKGRLGTPDGGSGSRSTAPLIQSQALVYEPMRTLRFEQTINDKKRYTVLHVYHSRQSATFKCVLREGDVPDTSINGTSQEFTLDNQMVLDTYITNFIFFYGMQNRLVFDSAEKPTKPESEAMSSKTSASGNGAVTATPKNVAKTLATKEGKLSSPKKSKKSKKTLVSTESSPHTTPELVMVPATNPLGGGVPIPVDSGVLAGLTANPLTTVPPPLTRVPSKSKVKGKGVKKSTKSATKPAVSAAGTLYSMGDTPVFSAGLVSSQPTSELGVQSPTALPSSQTPTPGSGGMPGGQPNLASAIAMAPALHRSPSVASNPMSSPHLMSPGLPIRPSPMASPAVVGALARKISGNPAGSLGSNFPPITRLNSSSPHLLNDAATFPPDSAQTGGPAGAVRPGAPAGTPAAANPPGAPTGGLNPAALAQLQAMLMNNPLFNYLVANQPSIRNMSVPQQLILLQKFQQSQLHLRQQQRQQQQQASSGQPAMQTAGVATFPGATSQAPVTSQANSVIQAMLQNTLRQQQQQRQTQVSHAATTSAAATTPMAGTASPSTGTPAPTSGTPAANVLSSQVEAEIQTQINRGNDPTAIAVQYLAAQGKSAQNVSHPRLQELGLYLMRHTITQTLQKQARAASSQAPLAPTPVPSAESSNFGQSPQLRPAASISHAGINKDAVATSAALNMLKSPTLQAQPSTSAGANFSQAPQVGSPNVMVSQAQTVVNSRGQTPSDVNSLTSPQPGAWAPTSLPMSGAPTSGPTGNAIHPSMVHLLQGNRPPAAPTSQAAAAMGSGINPDVKRMLAQMPPQVQALYLEHLSGRANVATNDKAGGTNVAQSSPLVMGNQANNTTAALNPNAMAAARSKMMAYQQLQQLQNQIRANQMAGRPIPPALTALLANQQRNLFLFPQQQQHQQQQPQAQQQPSQPGQQQPLPPGQQPMAHPQLGMANMHPFMMANFNGMVRPMGNVNMNPAAMSMPMGMGGVRPMSQPLQGNVQPAPASGVSQVAMGHQLNMANLAQYMQNQSMGVDPSTGLLVNSNASPNAMSQALASGKLTTAAGSNPNAGNTGPKA</sequence>
<dbReference type="EMBL" id="JANBPY010001214">
    <property type="protein sequence ID" value="KAJ1961052.1"/>
    <property type="molecule type" value="Genomic_DNA"/>
</dbReference>
<feature type="non-terminal residue" evidence="3">
    <location>
        <position position="1276"/>
    </location>
</feature>
<feature type="region of interest" description="Disordered" evidence="1">
    <location>
        <begin position="1251"/>
        <end position="1276"/>
    </location>
</feature>